<dbReference type="AlphaFoldDB" id="A0A2T4UMZ2"/>
<evidence type="ECO:0008006" key="5">
    <source>
        <dbReference type="Google" id="ProtNLM"/>
    </source>
</evidence>
<evidence type="ECO:0000256" key="1">
    <source>
        <dbReference type="SAM" id="Phobius"/>
    </source>
</evidence>
<feature type="chain" id="PRO_5038618094" description="CcmD family protein" evidence="2">
    <location>
        <begin position="25"/>
        <end position="89"/>
    </location>
</feature>
<feature type="signal peptide" evidence="2">
    <location>
        <begin position="1"/>
        <end position="24"/>
    </location>
</feature>
<gene>
    <name evidence="3" type="ORF">C7Y72_13645</name>
</gene>
<keyword evidence="1" id="KW-0812">Transmembrane</keyword>
<keyword evidence="4" id="KW-1185">Reference proteome</keyword>
<dbReference type="RefSeq" id="WP_107569396.1">
    <property type="nucleotide sequence ID" value="NZ_PYYB01000001.1"/>
</dbReference>
<reference evidence="3 4" key="1">
    <citation type="submission" date="2018-03" db="EMBL/GenBank/DDBJ databases">
        <title>Aquarubrobacter algicola gen. nov., sp. nov., a novel actinobacterium isolated from shallow eutrophic lake during the end of cyanobacterial harmful algal blooms.</title>
        <authorList>
            <person name="Chun S.J."/>
        </authorList>
    </citation>
    <scope>NUCLEOTIDE SEQUENCE [LARGE SCALE GENOMIC DNA]</scope>
    <source>
        <strain evidence="3 4">Seoho-28</strain>
    </source>
</reference>
<proteinExistence type="predicted"/>
<dbReference type="OrthoDB" id="9996407at2"/>
<dbReference type="EMBL" id="PYYB01000001">
    <property type="protein sequence ID" value="PTL60606.1"/>
    <property type="molecule type" value="Genomic_DNA"/>
</dbReference>
<evidence type="ECO:0000313" key="4">
    <source>
        <dbReference type="Proteomes" id="UP000240739"/>
    </source>
</evidence>
<keyword evidence="1" id="KW-1133">Transmembrane helix</keyword>
<name>A0A2T4UMZ2_9ACTN</name>
<accession>A0A2T4UMZ2</accession>
<protein>
    <recommendedName>
        <fullName evidence="5">CcmD family protein</fullName>
    </recommendedName>
</protein>
<keyword evidence="2" id="KW-0732">Signal</keyword>
<keyword evidence="1" id="KW-0472">Membrane</keyword>
<dbReference type="Proteomes" id="UP000240739">
    <property type="component" value="Unassembled WGS sequence"/>
</dbReference>
<sequence length="89" mass="9844">MTAFARIALTTCVTFALLAPSAFAQASGEGLYGETNDRVVTKAGFILIAFFPLFILTMSLIQWKLEKRKDEKKAAAKSRANDEIWKGGW</sequence>
<evidence type="ECO:0000256" key="2">
    <source>
        <dbReference type="SAM" id="SignalP"/>
    </source>
</evidence>
<comment type="caution">
    <text evidence="3">The sequence shown here is derived from an EMBL/GenBank/DDBJ whole genome shotgun (WGS) entry which is preliminary data.</text>
</comment>
<organism evidence="3 4">
    <name type="scientific">Paraconexibacter algicola</name>
    <dbReference type="NCBI Taxonomy" id="2133960"/>
    <lineage>
        <taxon>Bacteria</taxon>
        <taxon>Bacillati</taxon>
        <taxon>Actinomycetota</taxon>
        <taxon>Thermoleophilia</taxon>
        <taxon>Solirubrobacterales</taxon>
        <taxon>Paraconexibacteraceae</taxon>
        <taxon>Paraconexibacter</taxon>
    </lineage>
</organism>
<feature type="transmembrane region" description="Helical" evidence="1">
    <location>
        <begin position="43"/>
        <end position="63"/>
    </location>
</feature>
<evidence type="ECO:0000313" key="3">
    <source>
        <dbReference type="EMBL" id="PTL60606.1"/>
    </source>
</evidence>